<dbReference type="Proteomes" id="UP001459277">
    <property type="component" value="Unassembled WGS sequence"/>
</dbReference>
<evidence type="ECO:0000259" key="5">
    <source>
        <dbReference type="PROSITE" id="PS51767"/>
    </source>
</evidence>
<keyword evidence="7" id="KW-1185">Reference proteome</keyword>
<dbReference type="SUPFAM" id="SSF50630">
    <property type="entry name" value="Acid proteases"/>
    <property type="match status" value="1"/>
</dbReference>
<dbReference type="InterPro" id="IPR021109">
    <property type="entry name" value="Peptidase_aspartic_dom_sf"/>
</dbReference>
<gene>
    <name evidence="6" type="ORF">SO802_008042</name>
</gene>
<comment type="similarity">
    <text evidence="1">Belongs to the peptidase A1 family.</text>
</comment>
<dbReference type="PROSITE" id="PS51767">
    <property type="entry name" value="PEPTIDASE_A1"/>
    <property type="match status" value="1"/>
</dbReference>
<evidence type="ECO:0000313" key="6">
    <source>
        <dbReference type="EMBL" id="KAL0006540.1"/>
    </source>
</evidence>
<dbReference type="EMBL" id="JAZDWU010000003">
    <property type="protein sequence ID" value="KAL0006540.1"/>
    <property type="molecule type" value="Genomic_DNA"/>
</dbReference>
<accession>A0AAW2D7G1</accession>
<dbReference type="PANTHER" id="PTHR47967">
    <property type="entry name" value="OS07G0603500 PROTEIN-RELATED"/>
    <property type="match status" value="1"/>
</dbReference>
<dbReference type="GO" id="GO:0006508">
    <property type="term" value="P:proteolysis"/>
    <property type="evidence" value="ECO:0007669"/>
    <property type="project" value="UniProtKB-KW"/>
</dbReference>
<keyword evidence="3" id="KW-0378">Hydrolase</keyword>
<dbReference type="Gene3D" id="2.40.70.10">
    <property type="entry name" value="Acid Proteases"/>
    <property type="match status" value="2"/>
</dbReference>
<feature type="domain" description="Peptidase A1" evidence="5">
    <location>
        <begin position="153"/>
        <end position="489"/>
    </location>
</feature>
<dbReference type="AlphaFoldDB" id="A0AAW2D7G1"/>
<keyword evidence="2" id="KW-0645">Protease</keyword>
<proteinExistence type="inferred from homology"/>
<dbReference type="InterPro" id="IPR033121">
    <property type="entry name" value="PEPTIDASE_A1"/>
</dbReference>
<dbReference type="PANTHER" id="PTHR47967:SF60">
    <property type="entry name" value="PROTEIN ASPARTIC PROTEASE IN GUARD CELL 1-LIKE"/>
    <property type="match status" value="1"/>
</dbReference>
<dbReference type="GO" id="GO:0008233">
    <property type="term" value="F:peptidase activity"/>
    <property type="evidence" value="ECO:0007669"/>
    <property type="project" value="UniProtKB-KW"/>
</dbReference>
<evidence type="ECO:0000256" key="1">
    <source>
        <dbReference type="ARBA" id="ARBA00007447"/>
    </source>
</evidence>
<evidence type="ECO:0000256" key="3">
    <source>
        <dbReference type="ARBA" id="ARBA00022801"/>
    </source>
</evidence>
<dbReference type="InterPro" id="IPR032861">
    <property type="entry name" value="TAXi_N"/>
</dbReference>
<organism evidence="6 7">
    <name type="scientific">Lithocarpus litseifolius</name>
    <dbReference type="NCBI Taxonomy" id="425828"/>
    <lineage>
        <taxon>Eukaryota</taxon>
        <taxon>Viridiplantae</taxon>
        <taxon>Streptophyta</taxon>
        <taxon>Embryophyta</taxon>
        <taxon>Tracheophyta</taxon>
        <taxon>Spermatophyta</taxon>
        <taxon>Magnoliopsida</taxon>
        <taxon>eudicotyledons</taxon>
        <taxon>Gunneridae</taxon>
        <taxon>Pentapetalae</taxon>
        <taxon>rosids</taxon>
        <taxon>fabids</taxon>
        <taxon>Fagales</taxon>
        <taxon>Fagaceae</taxon>
        <taxon>Lithocarpus</taxon>
    </lineage>
</organism>
<dbReference type="FunFam" id="2.40.70.10:FF:000031">
    <property type="entry name" value="Aspartyl protease AED1"/>
    <property type="match status" value="1"/>
</dbReference>
<keyword evidence="4" id="KW-1133">Transmembrane helix</keyword>
<reference evidence="6 7" key="1">
    <citation type="submission" date="2024-01" db="EMBL/GenBank/DDBJ databases">
        <title>A telomere-to-telomere, gap-free genome of sweet tea (Lithocarpus litseifolius).</title>
        <authorList>
            <person name="Zhou J."/>
        </authorList>
    </citation>
    <scope>NUCLEOTIDE SEQUENCE [LARGE SCALE GENOMIC DNA]</scope>
    <source>
        <strain evidence="6">Zhou-2022a</strain>
        <tissue evidence="6">Leaf</tissue>
    </source>
</reference>
<protein>
    <recommendedName>
        <fullName evidence="5">Peptidase A1 domain-containing protein</fullName>
    </recommendedName>
</protein>
<dbReference type="Pfam" id="PF14541">
    <property type="entry name" value="TAXi_C"/>
    <property type="match status" value="1"/>
</dbReference>
<feature type="transmembrane region" description="Helical" evidence="4">
    <location>
        <begin position="69"/>
        <end position="89"/>
    </location>
</feature>
<evidence type="ECO:0000256" key="4">
    <source>
        <dbReference type="SAM" id="Phobius"/>
    </source>
</evidence>
<evidence type="ECO:0000256" key="2">
    <source>
        <dbReference type="ARBA" id="ARBA00022670"/>
    </source>
</evidence>
<keyword evidence="4" id="KW-0472">Membrane</keyword>
<dbReference type="InterPro" id="IPR032799">
    <property type="entry name" value="TAXi_C"/>
</dbReference>
<keyword evidence="4" id="KW-0812">Transmembrane</keyword>
<evidence type="ECO:0000313" key="7">
    <source>
        <dbReference type="Proteomes" id="UP001459277"/>
    </source>
</evidence>
<dbReference type="Pfam" id="PF14543">
    <property type="entry name" value="TAXi_N"/>
    <property type="match status" value="1"/>
</dbReference>
<name>A0AAW2D7G1_9ROSI</name>
<comment type="caution">
    <text evidence="6">The sequence shown here is derived from an EMBL/GenBank/DDBJ whole genome shotgun (WGS) entry which is preliminary data.</text>
</comment>
<sequence length="494" mass="54634">MPEKVDKELIENMVVIQDLECHLNKHIPLHELNELANSGVYFNIGCEKQDKVRKTRIGKLRTWTRIPEFKYTMAFIVIILILAGITISASTTTTTNFTKLELLHRERNGNYSHWFQQRMKRDTKRVAYLMNHMEQVDFVGEVVSGVNEGVGEYIIPIEIGSPPIAQHVIMDTGSDLIWVQCQKCQQCHGQFDPIFDPAQSSSYTEIPCESSVCDRLNGNLDCDHEGSCSYRASYANGAESKGTLVFETIVFGDVRILNMAIGCGYTNKGTFGHQAGIMGLGAGPLSLVYEIPVGGFFSYCLPSRDSQVSGSLVIGREAISTGSVWVPLLSSIKNPSFYYVRMIGLGVGGIRLPISEDIFHLTESGDGGVIMDSGTTVSRFPKVAYEAFRDAFIAQTMDIPRAPGVDLFDTCFSLPNTIAWPSVSFHFWSDIGEVSLVIPPRNFLITVDNMRTACFAFAPSPSSFSIIGNIQQEQIKISYDTVGRTLGFGPDLCM</sequence>
<dbReference type="InterPro" id="IPR051708">
    <property type="entry name" value="Plant_Aspart_Prot_A1"/>
</dbReference>